<sequence>MKLVRLTRHAESAANAGEASFDHATIPLTPRGIEQANLVARSFAQAPDLIIASPFSRAKLTAMATVAAFPGIPVETWPIQEFTYLEPARCANTTGDQRRAWVDAYWLKSDPMYVDGTGAESFRDFIHRAQSFLDRLAEHPAQDIAVFSHGQVINAVAWLIKRRPQILDGRAMADWREYEITNHVPNGGGYLLTKSLDDAAWSVSTSLLGERVEASPQVGCPLSCDSAMQSQPSIHEARTAVQSSQEGTVDEHAQGELSAREVGQVLRDVTWGRRLMTKVGHESWGGIYAGNFRVLIDGWELLIYNDCDELDYCEECISPDGRRWSFDSGARFGTDPTALLSTWEHHTLEKLLKAL</sequence>
<accession>A0A1Y6JRX6</accession>
<dbReference type="AlphaFoldDB" id="A0A1Y6JRX6"/>
<dbReference type="InterPro" id="IPR056110">
    <property type="entry name" value="DUF7693"/>
</dbReference>
<dbReference type="Gene3D" id="3.40.50.1240">
    <property type="entry name" value="Phosphoglycerate mutase-like"/>
    <property type="match status" value="1"/>
</dbReference>
<organism evidence="2 3">
    <name type="scientific">Pseudomonas viridiflava</name>
    <name type="common">Phytomonas viridiflava</name>
    <dbReference type="NCBI Taxonomy" id="33069"/>
    <lineage>
        <taxon>Bacteria</taxon>
        <taxon>Pseudomonadati</taxon>
        <taxon>Pseudomonadota</taxon>
        <taxon>Gammaproteobacteria</taxon>
        <taxon>Pseudomonadales</taxon>
        <taxon>Pseudomonadaceae</taxon>
        <taxon>Pseudomonas</taxon>
    </lineage>
</organism>
<feature type="domain" description="DUF7693" evidence="1">
    <location>
        <begin position="257"/>
        <end position="353"/>
    </location>
</feature>
<dbReference type="SUPFAM" id="SSF53254">
    <property type="entry name" value="Phosphoglycerate mutase-like"/>
    <property type="match status" value="1"/>
</dbReference>
<dbReference type="PANTHER" id="PTHR48100:SF59">
    <property type="entry name" value="ADENOSYLCOBALAMIN_ALPHA-RIBAZOLE PHOSPHATASE"/>
    <property type="match status" value="1"/>
</dbReference>
<evidence type="ECO:0000313" key="2">
    <source>
        <dbReference type="EMBL" id="SMS12677.1"/>
    </source>
</evidence>
<dbReference type="InterPro" id="IPR029033">
    <property type="entry name" value="His_PPase_superfam"/>
</dbReference>
<dbReference type="InterPro" id="IPR050275">
    <property type="entry name" value="PGM_Phosphatase"/>
</dbReference>
<dbReference type="GO" id="GO:0005737">
    <property type="term" value="C:cytoplasm"/>
    <property type="evidence" value="ECO:0007669"/>
    <property type="project" value="TreeGrafter"/>
</dbReference>
<name>A0A1Y6JRX6_PSEVI</name>
<reference evidence="2 3" key="1">
    <citation type="submission" date="2017-05" db="EMBL/GenBank/DDBJ databases">
        <authorList>
            <person name="Song R."/>
            <person name="Chenine A.L."/>
            <person name="Ruprecht R.M."/>
        </authorList>
    </citation>
    <scope>NUCLEOTIDE SEQUENCE [LARGE SCALE GENOMIC DNA]</scope>
    <source>
        <strain evidence="2 3">CFBP 1590</strain>
    </source>
</reference>
<dbReference type="Pfam" id="PF00300">
    <property type="entry name" value="His_Phos_1"/>
    <property type="match status" value="1"/>
</dbReference>
<protein>
    <submittedName>
        <fullName evidence="2">Phosphoglycerate mutase family protein</fullName>
    </submittedName>
</protein>
<dbReference type="Pfam" id="PF24745">
    <property type="entry name" value="DUF7693"/>
    <property type="match status" value="1"/>
</dbReference>
<dbReference type="EMBL" id="LT855380">
    <property type="protein sequence ID" value="SMS12677.1"/>
    <property type="molecule type" value="Genomic_DNA"/>
</dbReference>
<dbReference type="SMART" id="SM00855">
    <property type="entry name" value="PGAM"/>
    <property type="match status" value="1"/>
</dbReference>
<gene>
    <name evidence="2" type="ORF">CFBP1590__5091</name>
</gene>
<dbReference type="GO" id="GO:0016791">
    <property type="term" value="F:phosphatase activity"/>
    <property type="evidence" value="ECO:0007669"/>
    <property type="project" value="TreeGrafter"/>
</dbReference>
<dbReference type="KEGG" id="pvd:CFBP1590__5091"/>
<dbReference type="PANTHER" id="PTHR48100">
    <property type="entry name" value="BROAD-SPECIFICITY PHOSPHATASE YOR283W-RELATED"/>
    <property type="match status" value="1"/>
</dbReference>
<evidence type="ECO:0000313" key="3">
    <source>
        <dbReference type="Proteomes" id="UP000196842"/>
    </source>
</evidence>
<dbReference type="InterPro" id="IPR013078">
    <property type="entry name" value="His_Pase_superF_clade-1"/>
</dbReference>
<dbReference type="CDD" id="cd07067">
    <property type="entry name" value="HP_PGM_like"/>
    <property type="match status" value="1"/>
</dbReference>
<dbReference type="Proteomes" id="UP000196842">
    <property type="component" value="Chromosome I"/>
</dbReference>
<proteinExistence type="predicted"/>
<evidence type="ECO:0000259" key="1">
    <source>
        <dbReference type="Pfam" id="PF24745"/>
    </source>
</evidence>